<comment type="catalytic activity">
    <reaction evidence="12">
        <text>D-ribose + ATP = D-ribose 5-phosphate + ADP + H(+)</text>
        <dbReference type="Rhea" id="RHEA:13697"/>
        <dbReference type="ChEBI" id="CHEBI:15378"/>
        <dbReference type="ChEBI" id="CHEBI:30616"/>
        <dbReference type="ChEBI" id="CHEBI:47013"/>
        <dbReference type="ChEBI" id="CHEBI:78346"/>
        <dbReference type="ChEBI" id="CHEBI:456216"/>
        <dbReference type="EC" id="2.7.1.15"/>
    </reaction>
</comment>
<feature type="binding site" evidence="12">
    <location>
        <begin position="193"/>
        <end position="198"/>
    </location>
    <ligand>
        <name>ATP</name>
        <dbReference type="ChEBI" id="CHEBI:30616"/>
    </ligand>
</feature>
<keyword evidence="5 12" id="KW-0479">Metal-binding</keyword>
<keyword evidence="15" id="KW-1185">Reference proteome</keyword>
<evidence type="ECO:0000256" key="2">
    <source>
        <dbReference type="ARBA" id="ARBA00012035"/>
    </source>
</evidence>
<feature type="binding site" evidence="12">
    <location>
        <position position="222"/>
    </location>
    <ligand>
        <name>K(+)</name>
        <dbReference type="ChEBI" id="CHEBI:29103"/>
    </ligand>
</feature>
<protein>
    <recommendedName>
        <fullName evidence="3 12">Ribokinase</fullName>
        <shortName evidence="12">RK</shortName>
        <ecNumber evidence="2 12">2.7.1.15</ecNumber>
    </recommendedName>
</protein>
<evidence type="ECO:0000256" key="3">
    <source>
        <dbReference type="ARBA" id="ARBA00016943"/>
    </source>
</evidence>
<evidence type="ECO:0000256" key="8">
    <source>
        <dbReference type="ARBA" id="ARBA00022840"/>
    </source>
</evidence>
<keyword evidence="9 12" id="KW-0460">Magnesium</keyword>
<dbReference type="PANTHER" id="PTHR10584:SF166">
    <property type="entry name" value="RIBOKINASE"/>
    <property type="match status" value="1"/>
</dbReference>
<keyword evidence="12" id="KW-0963">Cytoplasm</keyword>
<dbReference type="InterPro" id="IPR002139">
    <property type="entry name" value="Ribo/fructo_kinase"/>
</dbReference>
<keyword evidence="8 12" id="KW-0067">ATP-binding</keyword>
<proteinExistence type="inferred from homology"/>
<comment type="caution">
    <text evidence="12">Lacks conserved residue(s) required for the propagation of feature annotation.</text>
</comment>
<evidence type="ECO:0000313" key="14">
    <source>
        <dbReference type="EMBL" id="TDS74838.1"/>
    </source>
</evidence>
<dbReference type="HAMAP" id="MF_01987">
    <property type="entry name" value="Ribokinase"/>
    <property type="match status" value="1"/>
</dbReference>
<feature type="binding site" evidence="12">
    <location>
        <begin position="13"/>
        <end position="15"/>
    </location>
    <ligand>
        <name>substrate</name>
    </ligand>
</feature>
<dbReference type="InterPro" id="IPR002173">
    <property type="entry name" value="Carboh/pur_kinase_PfkB_CS"/>
</dbReference>
<keyword evidence="10 12" id="KW-0630">Potassium</keyword>
<evidence type="ECO:0000256" key="5">
    <source>
        <dbReference type="ARBA" id="ARBA00022723"/>
    </source>
</evidence>
<gene>
    <name evidence="12" type="primary">rbsK</name>
    <name evidence="14" type="ORF">CLV52_3360</name>
</gene>
<dbReference type="GO" id="GO:0005524">
    <property type="term" value="F:ATP binding"/>
    <property type="evidence" value="ECO:0007669"/>
    <property type="project" value="UniProtKB-UniRule"/>
</dbReference>
<feature type="binding site" evidence="12">
    <location>
        <position position="174"/>
    </location>
    <ligand>
        <name>ATP</name>
        <dbReference type="ChEBI" id="CHEBI:30616"/>
    </ligand>
</feature>
<feature type="binding site" evidence="12">
    <location>
        <begin position="225"/>
        <end position="226"/>
    </location>
    <ligand>
        <name>ATP</name>
        <dbReference type="ChEBI" id="CHEBI:30616"/>
    </ligand>
</feature>
<feature type="domain" description="Carbohydrate kinase PfkB" evidence="13">
    <location>
        <begin position="5"/>
        <end position="256"/>
    </location>
</feature>
<dbReference type="EC" id="2.7.1.15" evidence="2 12"/>
<dbReference type="UniPathway" id="UPA00916">
    <property type="reaction ID" value="UER00889"/>
</dbReference>
<feature type="active site" description="Proton acceptor" evidence="12">
    <location>
        <position position="226"/>
    </location>
</feature>
<dbReference type="InterPro" id="IPR011611">
    <property type="entry name" value="PfkB_dom"/>
</dbReference>
<evidence type="ECO:0000259" key="13">
    <source>
        <dbReference type="Pfam" id="PF00294"/>
    </source>
</evidence>
<dbReference type="InterPro" id="IPR029056">
    <property type="entry name" value="Ribokinase-like"/>
</dbReference>
<dbReference type="RefSeq" id="WP_133767503.1">
    <property type="nucleotide sequence ID" value="NZ_BAAARP010000001.1"/>
</dbReference>
<feature type="binding site" evidence="12">
    <location>
        <position position="226"/>
    </location>
    <ligand>
        <name>substrate</name>
    </ligand>
</feature>
<dbReference type="PANTHER" id="PTHR10584">
    <property type="entry name" value="SUGAR KINASE"/>
    <property type="match status" value="1"/>
</dbReference>
<dbReference type="Proteomes" id="UP000295344">
    <property type="component" value="Unassembled WGS sequence"/>
</dbReference>
<comment type="subcellular location">
    <subcellularLocation>
        <location evidence="12">Cytoplasm</location>
    </subcellularLocation>
</comment>
<name>A0A4R7FIN6_9MICO</name>
<feature type="binding site" evidence="12">
    <location>
        <position position="263"/>
    </location>
    <ligand>
        <name>K(+)</name>
        <dbReference type="ChEBI" id="CHEBI:29103"/>
    </ligand>
</feature>
<dbReference type="GO" id="GO:0019303">
    <property type="term" value="P:D-ribose catabolic process"/>
    <property type="evidence" value="ECO:0007669"/>
    <property type="project" value="UniProtKB-UniRule"/>
</dbReference>
<sequence>MTNALLTVVGSVNEDVTMFSTALPAPGGTVLATSVRRSAGGKGANQAAAAAALVGRSRLIGAVGRDAFGDRMLDALRSAHVDVSLVRRVSIDTGRAYISVDPSGENSIVVAPGANASVVVPPTLRGPVLCQLEVPVRAAIEAARATDGFFALNAAPATTLPRELIDDCDLVVVNEAEYAAMPELRDARLVVVTLGADGAAAFERGVEIARASGRPAEVVSSVGAGDAFCAAVVLAIASGSSVSSALAVACAVACAVGAAAVASLDARPALGTLTSYFALSDASTPRPT</sequence>
<dbReference type="PROSITE" id="PS00584">
    <property type="entry name" value="PFKB_KINASES_2"/>
    <property type="match status" value="1"/>
</dbReference>
<evidence type="ECO:0000256" key="6">
    <source>
        <dbReference type="ARBA" id="ARBA00022741"/>
    </source>
</evidence>
<accession>A0A4R7FIN6</accession>
<dbReference type="GO" id="GO:0005829">
    <property type="term" value="C:cytosol"/>
    <property type="evidence" value="ECO:0007669"/>
    <property type="project" value="TreeGrafter"/>
</dbReference>
<evidence type="ECO:0000256" key="10">
    <source>
        <dbReference type="ARBA" id="ARBA00022958"/>
    </source>
</evidence>
<keyword evidence="11 12" id="KW-0119">Carbohydrate metabolism</keyword>
<keyword evidence="4 12" id="KW-0808">Transferase</keyword>
<evidence type="ECO:0000256" key="9">
    <source>
        <dbReference type="ARBA" id="ARBA00022842"/>
    </source>
</evidence>
<feature type="binding site" evidence="12">
    <location>
        <position position="133"/>
    </location>
    <ligand>
        <name>substrate</name>
    </ligand>
</feature>
<dbReference type="SUPFAM" id="SSF53613">
    <property type="entry name" value="Ribokinase-like"/>
    <property type="match status" value="1"/>
</dbReference>
<comment type="caution">
    <text evidence="14">The sequence shown here is derived from an EMBL/GenBank/DDBJ whole genome shotgun (WGS) entry which is preliminary data.</text>
</comment>
<comment type="activity regulation">
    <text evidence="12">Activated by a monovalent cation that binds near, but not in, the active site. The most likely occupant of the site in vivo is potassium. Ion binding induces a conformational change that may alter substrate affinity.</text>
</comment>
<comment type="similarity">
    <text evidence="12">Belongs to the carbohydrate kinase PfkB family. Ribokinase subfamily.</text>
</comment>
<keyword evidence="6 12" id="KW-0547">Nucleotide-binding</keyword>
<dbReference type="EMBL" id="SOAM01000004">
    <property type="protein sequence ID" value="TDS74838.1"/>
    <property type="molecule type" value="Genomic_DNA"/>
</dbReference>
<dbReference type="Gene3D" id="3.40.1190.20">
    <property type="match status" value="1"/>
</dbReference>
<comment type="pathway">
    <text evidence="12">Carbohydrate metabolism; D-ribose degradation; D-ribose 5-phosphate from beta-D-ribopyranose: step 2/2.</text>
</comment>
<keyword evidence="7 12" id="KW-0418">Kinase</keyword>
<dbReference type="GO" id="GO:0046872">
    <property type="term" value="F:metal ion binding"/>
    <property type="evidence" value="ECO:0007669"/>
    <property type="project" value="UniProtKB-KW"/>
</dbReference>
<dbReference type="AlphaFoldDB" id="A0A4R7FIN6"/>
<dbReference type="Pfam" id="PF00294">
    <property type="entry name" value="PfkB"/>
    <property type="match status" value="1"/>
</dbReference>
<evidence type="ECO:0000256" key="1">
    <source>
        <dbReference type="ARBA" id="ARBA00005380"/>
    </source>
</evidence>
<feature type="binding site" evidence="12">
    <location>
        <position position="260"/>
    </location>
    <ligand>
        <name>K(+)</name>
        <dbReference type="ChEBI" id="CHEBI:29103"/>
    </ligand>
</feature>
<dbReference type="PRINTS" id="PR00990">
    <property type="entry name" value="RIBOKINASE"/>
</dbReference>
<organism evidence="14 15">
    <name type="scientific">Amnibacterium kyonggiense</name>
    <dbReference type="NCBI Taxonomy" id="595671"/>
    <lineage>
        <taxon>Bacteria</taxon>
        <taxon>Bacillati</taxon>
        <taxon>Actinomycetota</taxon>
        <taxon>Actinomycetes</taxon>
        <taxon>Micrococcales</taxon>
        <taxon>Microbacteriaceae</taxon>
        <taxon>Amnibacterium</taxon>
    </lineage>
</organism>
<comment type="subunit">
    <text evidence="12">Homodimer.</text>
</comment>
<evidence type="ECO:0000256" key="11">
    <source>
        <dbReference type="ARBA" id="ARBA00023277"/>
    </source>
</evidence>
<comment type="similarity">
    <text evidence="1">Belongs to the carbohydrate kinase pfkB family.</text>
</comment>
<reference evidence="14 15" key="1">
    <citation type="submission" date="2019-03" db="EMBL/GenBank/DDBJ databases">
        <title>Genomic Encyclopedia of Archaeal and Bacterial Type Strains, Phase II (KMG-II): from individual species to whole genera.</title>
        <authorList>
            <person name="Goeker M."/>
        </authorList>
    </citation>
    <scope>NUCLEOTIDE SEQUENCE [LARGE SCALE GENOMIC DNA]</scope>
    <source>
        <strain evidence="14 15">DSM 24782</strain>
    </source>
</reference>
<dbReference type="InterPro" id="IPR011877">
    <property type="entry name" value="Ribokinase"/>
</dbReference>
<comment type="cofactor">
    <cofactor evidence="12">
        <name>Mg(2+)</name>
        <dbReference type="ChEBI" id="CHEBI:18420"/>
    </cofactor>
    <text evidence="12">Requires a divalent cation, most likely magnesium in vivo, as an electrophilic catalyst to aid phosphoryl group transfer. It is the chelate of the metal and the nucleotide that is the actual substrate.</text>
</comment>
<evidence type="ECO:0000313" key="15">
    <source>
        <dbReference type="Proteomes" id="UP000295344"/>
    </source>
</evidence>
<dbReference type="GO" id="GO:0004747">
    <property type="term" value="F:ribokinase activity"/>
    <property type="evidence" value="ECO:0007669"/>
    <property type="project" value="UniProtKB-UniRule"/>
</dbReference>
<evidence type="ECO:0000256" key="7">
    <source>
        <dbReference type="ARBA" id="ARBA00022777"/>
    </source>
</evidence>
<comment type="function">
    <text evidence="12">Catalyzes the phosphorylation of ribose at O-5 in a reaction requiring ATP and magnesium. The resulting D-ribose-5-phosphate can then be used either for sythesis of nucleotides, histidine, and tryptophan, or as a component of the pentose phosphate pathway.</text>
</comment>
<evidence type="ECO:0000256" key="4">
    <source>
        <dbReference type="ARBA" id="ARBA00022679"/>
    </source>
</evidence>
<evidence type="ECO:0000256" key="12">
    <source>
        <dbReference type="HAMAP-Rule" id="MF_01987"/>
    </source>
</evidence>
<dbReference type="OrthoDB" id="9775849at2"/>
<feature type="binding site" evidence="12">
    <location>
        <begin position="41"/>
        <end position="45"/>
    </location>
    <ligand>
        <name>substrate</name>
    </ligand>
</feature>